<dbReference type="EMBL" id="JALAAR010000003">
    <property type="protein sequence ID" value="MEH8016449.1"/>
    <property type="molecule type" value="Genomic_DNA"/>
</dbReference>
<keyword evidence="1" id="KW-0812">Transmembrane</keyword>
<protein>
    <submittedName>
        <fullName evidence="2">Uncharacterized protein</fullName>
    </submittedName>
</protein>
<keyword evidence="1" id="KW-0472">Membrane</keyword>
<accession>A0ABU8C3G7</accession>
<proteinExistence type="predicted"/>
<dbReference type="Proteomes" id="UP001375382">
    <property type="component" value="Unassembled WGS sequence"/>
</dbReference>
<evidence type="ECO:0000313" key="3">
    <source>
        <dbReference type="Proteomes" id="UP001375382"/>
    </source>
</evidence>
<gene>
    <name evidence="2" type="ORF">MN202_04345</name>
</gene>
<sequence length="86" mass="9530">MWLKSIVAMLMGLLINASLMLNLTLVLPLAIDVLLLLGYVLGFLLWAGVMTWFYCCVSLRQALRPCTPVLLVSVALNVLLLLGERQ</sequence>
<evidence type="ECO:0000256" key="1">
    <source>
        <dbReference type="SAM" id="Phobius"/>
    </source>
</evidence>
<feature type="transmembrane region" description="Helical" evidence="1">
    <location>
        <begin position="33"/>
        <end position="55"/>
    </location>
</feature>
<feature type="transmembrane region" description="Helical" evidence="1">
    <location>
        <begin position="7"/>
        <end position="27"/>
    </location>
</feature>
<reference evidence="2 3" key="1">
    <citation type="journal article" date="2023" name="Ecotoxicol. Environ. Saf.">
        <title>Mercury remediation potential of mercury-resistant strain Rheinheimera metallidurans sp. nov. isolated from a municipal waste dumping site.</title>
        <authorList>
            <person name="Yadav V."/>
            <person name="Manjhi A."/>
            <person name="Vadakedath N."/>
        </authorList>
    </citation>
    <scope>NUCLEOTIDE SEQUENCE [LARGE SCALE GENOMIC DNA]</scope>
    <source>
        <strain evidence="2 3">E-49</strain>
    </source>
</reference>
<evidence type="ECO:0000313" key="2">
    <source>
        <dbReference type="EMBL" id="MEH8016449.1"/>
    </source>
</evidence>
<organism evidence="2 3">
    <name type="scientific">Rheinheimera muenzenbergensis</name>
    <dbReference type="NCBI Taxonomy" id="1193628"/>
    <lineage>
        <taxon>Bacteria</taxon>
        <taxon>Pseudomonadati</taxon>
        <taxon>Pseudomonadota</taxon>
        <taxon>Gammaproteobacteria</taxon>
        <taxon>Chromatiales</taxon>
        <taxon>Chromatiaceae</taxon>
        <taxon>Rheinheimera</taxon>
    </lineage>
</organism>
<name>A0ABU8C3G7_9GAMM</name>
<keyword evidence="3" id="KW-1185">Reference proteome</keyword>
<feature type="transmembrane region" description="Helical" evidence="1">
    <location>
        <begin position="62"/>
        <end position="83"/>
    </location>
</feature>
<dbReference type="RefSeq" id="WP_335734869.1">
    <property type="nucleotide sequence ID" value="NZ_JALAAR010000003.1"/>
</dbReference>
<keyword evidence="1" id="KW-1133">Transmembrane helix</keyword>
<comment type="caution">
    <text evidence="2">The sequence shown here is derived from an EMBL/GenBank/DDBJ whole genome shotgun (WGS) entry which is preliminary data.</text>
</comment>